<keyword evidence="3" id="KW-1185">Reference proteome</keyword>
<dbReference type="OrthoDB" id="689054at2759"/>
<sequence>MLKENPPQNGTQYSRRTGPTSWKSRYTIDHESGDLVECSGKYCRSCTAGCIGDSLALCCCPCALVNLFALAFVKVPWMVGRKCLKKILKKRKISKKIRSRNMEINQRSSQSKKSCSSSCEEADDQEIAEEEEDYGNLKKGRVEDGILKILRGGDYENEEGNLGSARFEAERVWLELYEDGHLGFGRVSFTG</sequence>
<accession>A0A067LKU8</accession>
<feature type="region of interest" description="Disordered" evidence="1">
    <location>
        <begin position="1"/>
        <end position="21"/>
    </location>
</feature>
<dbReference type="PANTHER" id="PTHR33264:SF6">
    <property type="entry name" value="OS01G0638800 PROTEIN"/>
    <property type="match status" value="1"/>
</dbReference>
<dbReference type="Proteomes" id="UP000027138">
    <property type="component" value="Unassembled WGS sequence"/>
</dbReference>
<proteinExistence type="predicted"/>
<gene>
    <name evidence="2" type="ORF">JCGZ_09579</name>
</gene>
<name>A0A067LKU8_JATCU</name>
<dbReference type="STRING" id="180498.A0A067LKU8"/>
<evidence type="ECO:0000313" key="3">
    <source>
        <dbReference type="Proteomes" id="UP000027138"/>
    </source>
</evidence>
<evidence type="ECO:0000256" key="1">
    <source>
        <dbReference type="SAM" id="MobiDB-lite"/>
    </source>
</evidence>
<dbReference type="PANTHER" id="PTHR33264">
    <property type="entry name" value="EXPRESSED PROTEIN"/>
    <property type="match status" value="1"/>
</dbReference>
<organism evidence="2 3">
    <name type="scientific">Jatropha curcas</name>
    <name type="common">Barbados nut</name>
    <dbReference type="NCBI Taxonomy" id="180498"/>
    <lineage>
        <taxon>Eukaryota</taxon>
        <taxon>Viridiplantae</taxon>
        <taxon>Streptophyta</taxon>
        <taxon>Embryophyta</taxon>
        <taxon>Tracheophyta</taxon>
        <taxon>Spermatophyta</taxon>
        <taxon>Magnoliopsida</taxon>
        <taxon>eudicotyledons</taxon>
        <taxon>Gunneridae</taxon>
        <taxon>Pentapetalae</taxon>
        <taxon>rosids</taxon>
        <taxon>fabids</taxon>
        <taxon>Malpighiales</taxon>
        <taxon>Euphorbiaceae</taxon>
        <taxon>Crotonoideae</taxon>
        <taxon>Jatropheae</taxon>
        <taxon>Jatropha</taxon>
    </lineage>
</organism>
<dbReference type="AlphaFoldDB" id="A0A067LKU8"/>
<reference evidence="2 3" key="1">
    <citation type="journal article" date="2014" name="PLoS ONE">
        <title>Global Analysis of Gene Expression Profiles in Physic Nut (Jatropha curcas L.) Seedlings Exposed to Salt Stress.</title>
        <authorList>
            <person name="Zhang L."/>
            <person name="Zhang C."/>
            <person name="Wu P."/>
            <person name="Chen Y."/>
            <person name="Li M."/>
            <person name="Jiang H."/>
            <person name="Wu G."/>
        </authorList>
    </citation>
    <scope>NUCLEOTIDE SEQUENCE [LARGE SCALE GENOMIC DNA]</scope>
    <source>
        <strain evidence="3">cv. GZQX0401</strain>
        <tissue evidence="2">Young leaves</tissue>
    </source>
</reference>
<evidence type="ECO:0000313" key="2">
    <source>
        <dbReference type="EMBL" id="KDP45330.1"/>
    </source>
</evidence>
<dbReference type="EMBL" id="KK914232">
    <property type="protein sequence ID" value="KDP45330.1"/>
    <property type="molecule type" value="Genomic_DNA"/>
</dbReference>
<protein>
    <submittedName>
        <fullName evidence="2">Uncharacterized protein</fullName>
    </submittedName>
</protein>
<dbReference type="KEGG" id="jcu:105642911"/>